<sequence>MDAAAGHVEFTGAAGPRPYGNADVERKGEADNKIGHSLQFHVCMPPLFFVNVKFLVEVAHQLGENKDDGNKRIYGTLMREPEAERVASQMYVVESLREQDAASVGYQEPHDEHSGQ</sequence>
<gene>
    <name evidence="2" type="ORF">GEAMG1_1079</name>
</gene>
<name>A0ABN8HIB1_9BACT</name>
<protein>
    <submittedName>
        <fullName evidence="2">Uncharacterized protein</fullName>
    </submittedName>
</protein>
<keyword evidence="3" id="KW-1185">Reference proteome</keyword>
<proteinExistence type="predicted"/>
<evidence type="ECO:0000256" key="1">
    <source>
        <dbReference type="SAM" id="MobiDB-lite"/>
    </source>
</evidence>
<reference evidence="2 3" key="1">
    <citation type="submission" date="2022-03" db="EMBL/GenBank/DDBJ databases">
        <authorList>
            <person name="Koch H."/>
        </authorList>
    </citation>
    <scope>NUCLEOTIDE SEQUENCE [LARGE SCALE GENOMIC DNA]</scope>
    <source>
        <strain evidence="2 3">G1</strain>
    </source>
</reference>
<accession>A0ABN8HIB1</accession>
<organism evidence="2 3">
    <name type="scientific">Trichlorobacter ammonificans</name>
    <dbReference type="NCBI Taxonomy" id="2916410"/>
    <lineage>
        <taxon>Bacteria</taxon>
        <taxon>Pseudomonadati</taxon>
        <taxon>Thermodesulfobacteriota</taxon>
        <taxon>Desulfuromonadia</taxon>
        <taxon>Geobacterales</taxon>
        <taxon>Geobacteraceae</taxon>
        <taxon>Trichlorobacter</taxon>
    </lineage>
</organism>
<evidence type="ECO:0000313" key="2">
    <source>
        <dbReference type="EMBL" id="CAH2030893.1"/>
    </source>
</evidence>
<dbReference type="Proteomes" id="UP001295463">
    <property type="component" value="Chromosome"/>
</dbReference>
<feature type="region of interest" description="Disordered" evidence="1">
    <location>
        <begin position="1"/>
        <end position="26"/>
    </location>
</feature>
<evidence type="ECO:0000313" key="3">
    <source>
        <dbReference type="Proteomes" id="UP001295463"/>
    </source>
</evidence>
<dbReference type="EMBL" id="OW150024">
    <property type="protein sequence ID" value="CAH2030893.1"/>
    <property type="molecule type" value="Genomic_DNA"/>
</dbReference>